<reference evidence="2" key="1">
    <citation type="journal article" date="2013" name="Nature">
        <title>Draft genome of the wheat A-genome progenitor Triticum urartu.</title>
        <authorList>
            <person name="Ling H.Q."/>
            <person name="Zhao S."/>
            <person name="Liu D."/>
            <person name="Wang J."/>
            <person name="Sun H."/>
            <person name="Zhang C."/>
            <person name="Fan H."/>
            <person name="Li D."/>
            <person name="Dong L."/>
            <person name="Tao Y."/>
            <person name="Gao C."/>
            <person name="Wu H."/>
            <person name="Li Y."/>
            <person name="Cui Y."/>
            <person name="Guo X."/>
            <person name="Zheng S."/>
            <person name="Wang B."/>
            <person name="Yu K."/>
            <person name="Liang Q."/>
            <person name="Yang W."/>
            <person name="Lou X."/>
            <person name="Chen J."/>
            <person name="Feng M."/>
            <person name="Jian J."/>
            <person name="Zhang X."/>
            <person name="Luo G."/>
            <person name="Jiang Y."/>
            <person name="Liu J."/>
            <person name="Wang Z."/>
            <person name="Sha Y."/>
            <person name="Zhang B."/>
            <person name="Wu H."/>
            <person name="Tang D."/>
            <person name="Shen Q."/>
            <person name="Xue P."/>
            <person name="Zou S."/>
            <person name="Wang X."/>
            <person name="Liu X."/>
            <person name="Wang F."/>
            <person name="Yang Y."/>
            <person name="An X."/>
            <person name="Dong Z."/>
            <person name="Zhang K."/>
            <person name="Zhang X."/>
            <person name="Luo M.C."/>
            <person name="Dvorak J."/>
            <person name="Tong Y."/>
            <person name="Wang J."/>
            <person name="Yang H."/>
            <person name="Li Z."/>
            <person name="Wang D."/>
            <person name="Zhang A."/>
            <person name="Wang J."/>
        </authorList>
    </citation>
    <scope>NUCLEOTIDE SEQUENCE</scope>
</reference>
<feature type="region of interest" description="Disordered" evidence="1">
    <location>
        <begin position="1"/>
        <end position="33"/>
    </location>
</feature>
<dbReference type="AlphaFoldDB" id="M7ZFB7"/>
<evidence type="ECO:0000313" key="2">
    <source>
        <dbReference type="EMBL" id="EMS58772.1"/>
    </source>
</evidence>
<gene>
    <name evidence="2" type="ORF">TRIUR3_26697</name>
</gene>
<sequence>MARRQTAAALGLGRGFGSASQERRGGTWHRGGMLQGRGRECPWRQSALFETKREIEMCEREKGGRNGAREEGCHSSASSGKLWLVVAGGGVQNHRRSSSRGAHVRGIVGGGCEDRHARALARSPRAKRCLGDAGRGGGGGGGEEIGSRGWMDLI</sequence>
<protein>
    <submittedName>
        <fullName evidence="2">Uncharacterized protein</fullName>
    </submittedName>
</protein>
<accession>M7ZFB7</accession>
<organism evidence="2">
    <name type="scientific">Triticum urartu</name>
    <name type="common">Red wild einkorn</name>
    <name type="synonym">Crithodium urartu</name>
    <dbReference type="NCBI Taxonomy" id="4572"/>
    <lineage>
        <taxon>Eukaryota</taxon>
        <taxon>Viridiplantae</taxon>
        <taxon>Streptophyta</taxon>
        <taxon>Embryophyta</taxon>
        <taxon>Tracheophyta</taxon>
        <taxon>Spermatophyta</taxon>
        <taxon>Magnoliopsida</taxon>
        <taxon>Liliopsida</taxon>
        <taxon>Poales</taxon>
        <taxon>Poaceae</taxon>
        <taxon>BOP clade</taxon>
        <taxon>Pooideae</taxon>
        <taxon>Triticodae</taxon>
        <taxon>Triticeae</taxon>
        <taxon>Triticinae</taxon>
        <taxon>Triticum</taxon>
    </lineage>
</organism>
<feature type="compositionally biased region" description="Gly residues" evidence="1">
    <location>
        <begin position="133"/>
        <end position="144"/>
    </location>
</feature>
<dbReference type="EMBL" id="KD128858">
    <property type="protein sequence ID" value="EMS58772.1"/>
    <property type="molecule type" value="Genomic_DNA"/>
</dbReference>
<evidence type="ECO:0000256" key="1">
    <source>
        <dbReference type="SAM" id="MobiDB-lite"/>
    </source>
</evidence>
<name>M7ZFB7_TRIUA</name>
<dbReference type="OMA" id="IEMCERE"/>
<proteinExistence type="predicted"/>
<feature type="region of interest" description="Disordered" evidence="1">
    <location>
        <begin position="131"/>
        <end position="154"/>
    </location>
</feature>